<comment type="caution">
    <text evidence="1">The sequence shown here is derived from an EMBL/GenBank/DDBJ whole genome shotgun (WGS) entry which is preliminary data.</text>
</comment>
<protein>
    <submittedName>
        <fullName evidence="1">Uncharacterized protein</fullName>
    </submittedName>
</protein>
<organism evidence="1 2">
    <name type="scientific">Naganishia adeliensis</name>
    <dbReference type="NCBI Taxonomy" id="92952"/>
    <lineage>
        <taxon>Eukaryota</taxon>
        <taxon>Fungi</taxon>
        <taxon>Dikarya</taxon>
        <taxon>Basidiomycota</taxon>
        <taxon>Agaricomycotina</taxon>
        <taxon>Tremellomycetes</taxon>
        <taxon>Filobasidiales</taxon>
        <taxon>Filobasidiaceae</taxon>
        <taxon>Naganishia</taxon>
    </lineage>
</organism>
<dbReference type="EMBL" id="JASBWS010000016">
    <property type="protein sequence ID" value="KAJ9112201.1"/>
    <property type="molecule type" value="Genomic_DNA"/>
</dbReference>
<evidence type="ECO:0000313" key="2">
    <source>
        <dbReference type="Proteomes" id="UP001230649"/>
    </source>
</evidence>
<gene>
    <name evidence="1" type="ORF">QFC20_002382</name>
</gene>
<accession>A0ACC2WM92</accession>
<evidence type="ECO:0000313" key="1">
    <source>
        <dbReference type="EMBL" id="KAJ9112201.1"/>
    </source>
</evidence>
<dbReference type="Proteomes" id="UP001230649">
    <property type="component" value="Unassembled WGS sequence"/>
</dbReference>
<sequence length="388" mass="44133">MSNTLKGRAAVEKVTGYPSNHVQVLPERIGAVGNSDIPGHYPGEDNTWNLERFKEKMDLRVDRLTPSRIEFDLIGIDASIANALRRICIAEVPTVAIENVYVYNNTSIVQDEVLAHRLGLVPIKVDPRRVKWKPLPTPELAETSNDENTIVFGLTVTCSRRADVRRDETDPDKLYENASVFSSEIKWQHKGRQYKHLNLPRPLDVADDGEPHEPENGEFDEPPRPVQDDILLVKMRPGQQLNLLLYCVKGIGKTHAKWSPVATASYRLLPHIEIIDDIPPQFATKFQQCFPPGVVDLVYDERTGEKTKAVIANPRLDTVSREVLRHDEFKDRVRLSRIRDHFIYSIESTGAYKPEELLPEAIKVMQDKISEVEDCLKKAFPNHVPRSD</sequence>
<reference evidence="1" key="1">
    <citation type="submission" date="2023-04" db="EMBL/GenBank/DDBJ databases">
        <title>Draft Genome sequencing of Naganishia species isolated from polar environments using Oxford Nanopore Technology.</title>
        <authorList>
            <person name="Leo P."/>
            <person name="Venkateswaran K."/>
        </authorList>
    </citation>
    <scope>NUCLEOTIDE SEQUENCE</scope>
    <source>
        <strain evidence="1">MNA-CCFEE 5262</strain>
    </source>
</reference>
<keyword evidence="2" id="KW-1185">Reference proteome</keyword>
<proteinExistence type="predicted"/>
<name>A0ACC2WM92_9TREE</name>